<evidence type="ECO:0000256" key="1">
    <source>
        <dbReference type="SAM" id="MobiDB-lite"/>
    </source>
</evidence>
<protein>
    <submittedName>
        <fullName evidence="2">Uncharacterized protein</fullName>
    </submittedName>
</protein>
<reference evidence="2" key="1">
    <citation type="journal article" date="2022" name="Phytopathology">
        <title>Complete circularized genome resources of seven strains of Xylella fastidiosa subsp. fastidiosa using hybrid assembly reveals unknown plasmids.</title>
        <authorList>
            <person name="Velasco-Amo M.D.P."/>
            <person name="Arias-Giraldo L.F.F."/>
            <person name="Ecija M.R."/>
            <person name="De La Fuente L."/>
            <person name="Marco-Noales E."/>
            <person name="Moralejo E."/>
            <person name="Navas-Cort J.A."/>
            <person name="Landa B.B."/>
        </authorList>
    </citation>
    <scope>NUCLEOTIDE SEQUENCE</scope>
    <source>
        <strain evidence="2">CFBP8073</strain>
    </source>
</reference>
<feature type="compositionally biased region" description="Basic and acidic residues" evidence="1">
    <location>
        <begin position="156"/>
        <end position="172"/>
    </location>
</feature>
<gene>
    <name evidence="2" type="ORF">OK117_11200</name>
</gene>
<evidence type="ECO:0000313" key="2">
    <source>
        <dbReference type="EMBL" id="WCF28168.1"/>
    </source>
</evidence>
<dbReference type="AlphaFoldDB" id="A0AAJ5R1K2"/>
<proteinExistence type="predicted"/>
<sequence>MAYRFGQKNNNADRLLVVWNAPSVRQIKFRWRQPGGGEVQGTDDVNGRISIADDEGISGVTQGGDANVHALMGGDDGGVGLAVDGFIAVSECLDLEGKVVAVEVSSAEVVDDAAIGQGIGGGKLGTVADHFQVTMKLGRSLAVDFIEDDLGGGDASDAHPAEAEPEAKDDGCGTRGGSCAAGAGPAVPPGAVASAEVTCHKHRAQL</sequence>
<organism evidence="2 3">
    <name type="scientific">Xylella fastidiosa subsp. fastidiosa</name>
    <dbReference type="NCBI Taxonomy" id="644356"/>
    <lineage>
        <taxon>Bacteria</taxon>
        <taxon>Pseudomonadati</taxon>
        <taxon>Pseudomonadota</taxon>
        <taxon>Gammaproteobacteria</taxon>
        <taxon>Lysobacterales</taxon>
        <taxon>Lysobacteraceae</taxon>
        <taxon>Xylella</taxon>
    </lineage>
</organism>
<dbReference type="Proteomes" id="UP001211513">
    <property type="component" value="Chromosome"/>
</dbReference>
<evidence type="ECO:0000313" key="3">
    <source>
        <dbReference type="Proteomes" id="UP001211513"/>
    </source>
</evidence>
<dbReference type="EMBL" id="CP109886">
    <property type="protein sequence ID" value="WCF28168.1"/>
    <property type="molecule type" value="Genomic_DNA"/>
</dbReference>
<reference evidence="2" key="2">
    <citation type="submission" date="2022-10" db="EMBL/GenBank/DDBJ databases">
        <authorList>
            <person name="Landa B."/>
            <person name="Arias-Giraldo L.F."/>
            <person name="Roman-Ecija M."/>
            <person name="Velasco-Amo M.P."/>
            <person name="De La Fuente L."/>
            <person name="Marco-Noales E."/>
            <person name="Moralejo E."/>
        </authorList>
    </citation>
    <scope>NUCLEOTIDE SEQUENCE</scope>
    <source>
        <strain evidence="2">CFBP8073</strain>
    </source>
</reference>
<accession>A0AAJ5R1K2</accession>
<name>A0AAJ5R1K2_XYLFS</name>
<feature type="region of interest" description="Disordered" evidence="1">
    <location>
        <begin position="153"/>
        <end position="175"/>
    </location>
</feature>